<dbReference type="EMBL" id="VNJK01000006">
    <property type="protein sequence ID" value="TVX86108.1"/>
    <property type="molecule type" value="Genomic_DNA"/>
</dbReference>
<evidence type="ECO:0000313" key="1">
    <source>
        <dbReference type="EMBL" id="TVX86108.1"/>
    </source>
</evidence>
<accession>A0A559IEL5</accession>
<keyword evidence="2" id="KW-1185">Reference proteome</keyword>
<sequence length="86" mass="10130">MVFVKDLQKFLSDIFERFGFNKLSYSVVIGNPIEKSYDRMTHKYGGRIVGVNRNEVLLSDGTLNDLKLYEILKEDYNFMKTRRDAK</sequence>
<dbReference type="Gene3D" id="3.40.630.30">
    <property type="match status" value="1"/>
</dbReference>
<evidence type="ECO:0000313" key="2">
    <source>
        <dbReference type="Proteomes" id="UP000318102"/>
    </source>
</evidence>
<dbReference type="OrthoDB" id="2044685at2"/>
<protein>
    <submittedName>
        <fullName evidence="1">Uncharacterized protein</fullName>
    </submittedName>
</protein>
<dbReference type="AlphaFoldDB" id="A0A559IEL5"/>
<reference evidence="1 2" key="1">
    <citation type="submission" date="2019-07" db="EMBL/GenBank/DDBJ databases">
        <authorList>
            <person name="Kim J."/>
        </authorList>
    </citation>
    <scope>NUCLEOTIDE SEQUENCE [LARGE SCALE GENOMIC DNA]</scope>
    <source>
        <strain evidence="1 2">N4</strain>
    </source>
</reference>
<proteinExistence type="predicted"/>
<gene>
    <name evidence="1" type="ORF">FPZ44_23735</name>
</gene>
<comment type="caution">
    <text evidence="1">The sequence shown here is derived from an EMBL/GenBank/DDBJ whole genome shotgun (WGS) entry which is preliminary data.</text>
</comment>
<dbReference type="Proteomes" id="UP000318102">
    <property type="component" value="Unassembled WGS sequence"/>
</dbReference>
<organism evidence="1 2">
    <name type="scientific">Paenibacillus agilis</name>
    <dbReference type="NCBI Taxonomy" id="3020863"/>
    <lineage>
        <taxon>Bacteria</taxon>
        <taxon>Bacillati</taxon>
        <taxon>Bacillota</taxon>
        <taxon>Bacilli</taxon>
        <taxon>Bacillales</taxon>
        <taxon>Paenibacillaceae</taxon>
        <taxon>Paenibacillus</taxon>
    </lineage>
</organism>
<name>A0A559IEL5_9BACL</name>